<proteinExistence type="predicted"/>
<dbReference type="AlphaFoldDB" id="A0A378Y5T9"/>
<evidence type="ECO:0000313" key="2">
    <source>
        <dbReference type="Proteomes" id="UP000254400"/>
    </source>
</evidence>
<dbReference type="Proteomes" id="UP000254400">
    <property type="component" value="Unassembled WGS sequence"/>
</dbReference>
<dbReference type="EMBL" id="UGSC01000001">
    <property type="protein sequence ID" value="SUA71727.1"/>
    <property type="molecule type" value="Genomic_DNA"/>
</dbReference>
<organism evidence="1 2">
    <name type="scientific">Paenibacillus polymyxa</name>
    <name type="common">Bacillus polymyxa</name>
    <dbReference type="NCBI Taxonomy" id="1406"/>
    <lineage>
        <taxon>Bacteria</taxon>
        <taxon>Bacillati</taxon>
        <taxon>Bacillota</taxon>
        <taxon>Bacilli</taxon>
        <taxon>Bacillales</taxon>
        <taxon>Paenibacillaceae</taxon>
        <taxon>Paenibacillus</taxon>
    </lineage>
</organism>
<gene>
    <name evidence="1" type="ORF">NCTC10343_04637</name>
</gene>
<protein>
    <submittedName>
        <fullName evidence="1">Uncharacterized protein</fullName>
    </submittedName>
</protein>
<name>A0A378Y5T9_PAEPO</name>
<accession>A0A378Y5T9</accession>
<evidence type="ECO:0000313" key="1">
    <source>
        <dbReference type="EMBL" id="SUA71727.1"/>
    </source>
</evidence>
<sequence>MGLLSLSSASGCVLTRARSGNGFEYLRHGTPAKDRGRYRKRGQRWCLAELF</sequence>
<reference evidence="1 2" key="1">
    <citation type="submission" date="2018-06" db="EMBL/GenBank/DDBJ databases">
        <authorList>
            <consortium name="Pathogen Informatics"/>
            <person name="Doyle S."/>
        </authorList>
    </citation>
    <scope>NUCLEOTIDE SEQUENCE [LARGE SCALE GENOMIC DNA]</scope>
    <source>
        <strain evidence="1 2">NCTC10343</strain>
    </source>
</reference>